<dbReference type="GO" id="GO:0016757">
    <property type="term" value="F:glycosyltransferase activity"/>
    <property type="evidence" value="ECO:0007669"/>
    <property type="project" value="UniProtKB-KW"/>
</dbReference>
<dbReference type="AlphaFoldDB" id="A0A401XNZ4"/>
<dbReference type="Pfam" id="PF00156">
    <property type="entry name" value="Pribosyltran"/>
    <property type="match status" value="1"/>
</dbReference>
<gene>
    <name evidence="2" type="primary">pyrR1</name>
    <name evidence="2" type="ORF">JCM31826_21940</name>
</gene>
<dbReference type="InterPro" id="IPR000836">
    <property type="entry name" value="PRTase_dom"/>
</dbReference>
<proteinExistence type="predicted"/>
<dbReference type="OrthoDB" id="9802227at2"/>
<reference evidence="2 3" key="1">
    <citation type="submission" date="2018-11" db="EMBL/GenBank/DDBJ databases">
        <title>Schleiferia aggregans sp. nov., a moderately thermophilic heterotrophic bacterium isolated from microbial mats at a terrestrial hot spring.</title>
        <authorList>
            <person name="Iino T."/>
            <person name="Ohkuma M."/>
            <person name="Haruta S."/>
        </authorList>
    </citation>
    <scope>NUCLEOTIDE SEQUENCE [LARGE SCALE GENOMIC DNA]</scope>
    <source>
        <strain evidence="2 3">LA</strain>
    </source>
</reference>
<dbReference type="Proteomes" id="UP000286715">
    <property type="component" value="Unassembled WGS sequence"/>
</dbReference>
<dbReference type="RefSeq" id="WP_124398766.1">
    <property type="nucleotide sequence ID" value="NZ_BHZE01000036.1"/>
</dbReference>
<dbReference type="CDD" id="cd06223">
    <property type="entry name" value="PRTases_typeI"/>
    <property type="match status" value="1"/>
</dbReference>
<dbReference type="PANTHER" id="PTHR11608:SF0">
    <property type="entry name" value="BIFUNCTIONAL PROTEIN PYRR"/>
    <property type="match status" value="1"/>
</dbReference>
<comment type="caution">
    <text evidence="2">The sequence shown here is derived from an EMBL/GenBank/DDBJ whole genome shotgun (WGS) entry which is preliminary data.</text>
</comment>
<feature type="domain" description="Phosphoribosyltransferase" evidence="1">
    <location>
        <begin position="7"/>
        <end position="153"/>
    </location>
</feature>
<dbReference type="InterPro" id="IPR050137">
    <property type="entry name" value="PyrR_bifunctional"/>
</dbReference>
<protein>
    <submittedName>
        <fullName evidence="2">Bifunctional pyrimidine operon regulatory protein/uracil phosphoribosyltransferase</fullName>
    </submittedName>
</protein>
<organism evidence="2 3">
    <name type="scientific">Thermaurantimonas aggregans</name>
    <dbReference type="NCBI Taxonomy" id="2173829"/>
    <lineage>
        <taxon>Bacteria</taxon>
        <taxon>Pseudomonadati</taxon>
        <taxon>Bacteroidota</taxon>
        <taxon>Flavobacteriia</taxon>
        <taxon>Flavobacteriales</taxon>
        <taxon>Schleiferiaceae</taxon>
        <taxon>Thermaurantimonas</taxon>
    </lineage>
</organism>
<dbReference type="EMBL" id="BHZE01000036">
    <property type="protein sequence ID" value="GCD78712.1"/>
    <property type="molecule type" value="Genomic_DNA"/>
</dbReference>
<keyword evidence="2" id="KW-0328">Glycosyltransferase</keyword>
<dbReference type="Gene3D" id="3.40.50.2020">
    <property type="match status" value="1"/>
</dbReference>
<evidence type="ECO:0000313" key="2">
    <source>
        <dbReference type="EMBL" id="GCD78712.1"/>
    </source>
</evidence>
<dbReference type="SUPFAM" id="SSF53271">
    <property type="entry name" value="PRTase-like"/>
    <property type="match status" value="1"/>
</dbReference>
<keyword evidence="2" id="KW-0808">Transferase</keyword>
<evidence type="ECO:0000259" key="1">
    <source>
        <dbReference type="Pfam" id="PF00156"/>
    </source>
</evidence>
<accession>A0A401XNZ4</accession>
<sequence>MERKILMDHALMQITLQRLCRQLIENHNDFSESVLIGLQPRGTALARRIHQLLEANGVHACQLGSLDITFFRDDFRMHQKPLKANQTKIDFLVEDQRVVFIDDVLYTGRSVRAALDAIQSFGRPKEIELLVLIDRRFSRQLPIQADYIGRSVDAIASERVLVEWKEESGSDQVIIVRHSS</sequence>
<evidence type="ECO:0000313" key="3">
    <source>
        <dbReference type="Proteomes" id="UP000286715"/>
    </source>
</evidence>
<dbReference type="InterPro" id="IPR029057">
    <property type="entry name" value="PRTase-like"/>
</dbReference>
<name>A0A401XNZ4_9FLAO</name>
<keyword evidence="3" id="KW-1185">Reference proteome</keyword>
<dbReference type="PANTHER" id="PTHR11608">
    <property type="entry name" value="BIFUNCTIONAL PROTEIN PYRR"/>
    <property type="match status" value="1"/>
</dbReference>
<dbReference type="NCBIfam" id="NF003549">
    <property type="entry name" value="PRK05205.1-5"/>
    <property type="match status" value="1"/>
</dbReference>